<organism evidence="3 4">
    <name type="scientific">Marinobacter pelagius</name>
    <dbReference type="NCBI Taxonomy" id="379482"/>
    <lineage>
        <taxon>Bacteria</taxon>
        <taxon>Pseudomonadati</taxon>
        <taxon>Pseudomonadota</taxon>
        <taxon>Gammaproteobacteria</taxon>
        <taxon>Pseudomonadales</taxon>
        <taxon>Marinobacteraceae</taxon>
        <taxon>Marinobacter</taxon>
    </lineage>
</organism>
<reference evidence="4" key="1">
    <citation type="submission" date="2016-10" db="EMBL/GenBank/DDBJ databases">
        <authorList>
            <person name="Varghese N."/>
            <person name="Submissions S."/>
        </authorList>
    </citation>
    <scope>NUCLEOTIDE SEQUENCE [LARGE SCALE GENOMIC DNA]</scope>
    <source>
        <strain evidence="4">CGMCC 1.6775</strain>
    </source>
</reference>
<dbReference type="PANTHER" id="PTHR33542">
    <property type="entry name" value="SIROHYDROCHLORIN FERROCHELATASE, CHLOROPLASTIC"/>
    <property type="match status" value="1"/>
</dbReference>
<gene>
    <name evidence="3" type="ORF">SAMN04487961_1985</name>
</gene>
<dbReference type="PANTHER" id="PTHR33542:SF3">
    <property type="entry name" value="SIROHYDROCHLORIN FERROCHELATASE, CHLOROPLASTIC"/>
    <property type="match status" value="1"/>
</dbReference>
<evidence type="ECO:0000256" key="2">
    <source>
        <dbReference type="ARBA" id="ARBA00023239"/>
    </source>
</evidence>
<dbReference type="EMBL" id="FOUR01000004">
    <property type="protein sequence ID" value="SFN05989.1"/>
    <property type="molecule type" value="Genomic_DNA"/>
</dbReference>
<dbReference type="OrthoDB" id="9797895at2"/>
<evidence type="ECO:0000313" key="3">
    <source>
        <dbReference type="EMBL" id="SFN05989.1"/>
    </source>
</evidence>
<accession>A0A1I4VYF2</accession>
<dbReference type="Proteomes" id="UP000199339">
    <property type="component" value="Unassembled WGS sequence"/>
</dbReference>
<keyword evidence="1" id="KW-0479">Metal-binding</keyword>
<dbReference type="AlphaFoldDB" id="A0A1I4VYF2"/>
<evidence type="ECO:0000313" key="4">
    <source>
        <dbReference type="Proteomes" id="UP000199339"/>
    </source>
</evidence>
<dbReference type="GO" id="GO:0016829">
    <property type="term" value="F:lyase activity"/>
    <property type="evidence" value="ECO:0007669"/>
    <property type="project" value="UniProtKB-KW"/>
</dbReference>
<dbReference type="InterPro" id="IPR002762">
    <property type="entry name" value="CbiX-like"/>
</dbReference>
<dbReference type="GO" id="GO:0046872">
    <property type="term" value="F:metal ion binding"/>
    <property type="evidence" value="ECO:0007669"/>
    <property type="project" value="UniProtKB-KW"/>
</dbReference>
<dbReference type="Pfam" id="PF01903">
    <property type="entry name" value="CbiX"/>
    <property type="match status" value="1"/>
</dbReference>
<name>A0A1I4VYF2_9GAMM</name>
<dbReference type="RefSeq" id="WP_092002473.1">
    <property type="nucleotide sequence ID" value="NZ_FOUR01000004.1"/>
</dbReference>
<dbReference type="Gene3D" id="3.40.50.1400">
    <property type="match status" value="1"/>
</dbReference>
<sequence length="128" mass="13799">MTSNHRIVLLAHGSSDKRWCETFEQLAAPTLQAVSGSRIAYMELASPSLEETIAEGLTENISEYTVVPLFLAAGRHLRKDVPAMIADLEKGHGVKIHLAPPIGENPLLGQAIKDVVTLQLEQTGSAES</sequence>
<keyword evidence="4" id="KW-1185">Reference proteome</keyword>
<dbReference type="CDD" id="cd03416">
    <property type="entry name" value="CbiX_SirB_N"/>
    <property type="match status" value="1"/>
</dbReference>
<dbReference type="InterPro" id="IPR050963">
    <property type="entry name" value="Sirohydro_Cobaltochel/CbiX"/>
</dbReference>
<protein>
    <submittedName>
        <fullName evidence="3">Sirohydrochlorin cobaltochelatase</fullName>
    </submittedName>
</protein>
<dbReference type="SUPFAM" id="SSF53800">
    <property type="entry name" value="Chelatase"/>
    <property type="match status" value="1"/>
</dbReference>
<proteinExistence type="predicted"/>
<evidence type="ECO:0000256" key="1">
    <source>
        <dbReference type="ARBA" id="ARBA00022723"/>
    </source>
</evidence>
<keyword evidence="2" id="KW-0456">Lyase</keyword>